<sequence>MSVKITSAEWNSVLERLDKLETKNKTLMQEKSELEAKIIELEEKVDSLENKVKENDLTTVINVLKSTNEEMDAFTVAELKKTDALMKAITGATRHRIEKENQLIAFNVNEEGTDETLLIETIKDATKIEPVKVWRIGKRNEKQSRPVIIKMSKRISYESMKAVNDRLFRLKLENRLAMKINRDLTREQRVLAKAEYETIKE</sequence>
<dbReference type="Proteomes" id="UP001626550">
    <property type="component" value="Unassembled WGS sequence"/>
</dbReference>
<gene>
    <name evidence="2" type="ORF">Ciccas_002578</name>
</gene>
<keyword evidence="1" id="KW-0175">Coiled coil</keyword>
<feature type="coiled-coil region" evidence="1">
    <location>
        <begin position="17"/>
        <end position="58"/>
    </location>
</feature>
<reference evidence="2 3" key="1">
    <citation type="submission" date="2024-11" db="EMBL/GenBank/DDBJ databases">
        <title>Adaptive evolution of stress response genes in parasites aligns with host niche diversity.</title>
        <authorList>
            <person name="Hahn C."/>
            <person name="Resl P."/>
        </authorList>
    </citation>
    <scope>NUCLEOTIDE SEQUENCE [LARGE SCALE GENOMIC DNA]</scope>
    <source>
        <strain evidence="2">EGGRZ-B1_66</strain>
        <tissue evidence="2">Body</tissue>
    </source>
</reference>
<evidence type="ECO:0000313" key="2">
    <source>
        <dbReference type="EMBL" id="KAL3318751.1"/>
    </source>
</evidence>
<evidence type="ECO:0000256" key="1">
    <source>
        <dbReference type="SAM" id="Coils"/>
    </source>
</evidence>
<comment type="caution">
    <text evidence="2">The sequence shown here is derived from an EMBL/GenBank/DDBJ whole genome shotgun (WGS) entry which is preliminary data.</text>
</comment>
<name>A0ABD2QGT5_9PLAT</name>
<protein>
    <submittedName>
        <fullName evidence="2">Uncharacterized protein</fullName>
    </submittedName>
</protein>
<keyword evidence="3" id="KW-1185">Reference proteome</keyword>
<organism evidence="2 3">
    <name type="scientific">Cichlidogyrus casuarinus</name>
    <dbReference type="NCBI Taxonomy" id="1844966"/>
    <lineage>
        <taxon>Eukaryota</taxon>
        <taxon>Metazoa</taxon>
        <taxon>Spiralia</taxon>
        <taxon>Lophotrochozoa</taxon>
        <taxon>Platyhelminthes</taxon>
        <taxon>Monogenea</taxon>
        <taxon>Monopisthocotylea</taxon>
        <taxon>Dactylogyridea</taxon>
        <taxon>Ancyrocephalidae</taxon>
        <taxon>Cichlidogyrus</taxon>
    </lineage>
</organism>
<dbReference type="AlphaFoldDB" id="A0ABD2QGT5"/>
<dbReference type="EMBL" id="JBJKFK010000207">
    <property type="protein sequence ID" value="KAL3318751.1"/>
    <property type="molecule type" value="Genomic_DNA"/>
</dbReference>
<evidence type="ECO:0000313" key="3">
    <source>
        <dbReference type="Proteomes" id="UP001626550"/>
    </source>
</evidence>
<proteinExistence type="predicted"/>
<accession>A0ABD2QGT5</accession>